<dbReference type="PRINTS" id="PR01035">
    <property type="entry name" value="TCRTETA"/>
</dbReference>
<dbReference type="GO" id="GO:0016020">
    <property type="term" value="C:membrane"/>
    <property type="evidence" value="ECO:0007669"/>
    <property type="project" value="UniProtKB-SubCell"/>
</dbReference>
<accession>B6Q725</accession>
<dbReference type="InterPro" id="IPR011701">
    <property type="entry name" value="MFS"/>
</dbReference>
<evidence type="ECO:0000313" key="8">
    <source>
        <dbReference type="EMBL" id="EEA28690.1"/>
    </source>
</evidence>
<feature type="transmembrane region" description="Helical" evidence="6">
    <location>
        <begin position="451"/>
        <end position="469"/>
    </location>
</feature>
<feature type="transmembrane region" description="Helical" evidence="6">
    <location>
        <begin position="285"/>
        <end position="308"/>
    </location>
</feature>
<dbReference type="GO" id="GO:0022857">
    <property type="term" value="F:transmembrane transporter activity"/>
    <property type="evidence" value="ECO:0007669"/>
    <property type="project" value="InterPro"/>
</dbReference>
<name>B6Q725_TALMQ</name>
<keyword evidence="5 6" id="KW-0472">Membrane</keyword>
<feature type="transmembrane region" description="Helical" evidence="6">
    <location>
        <begin position="420"/>
        <end position="445"/>
    </location>
</feature>
<evidence type="ECO:0000259" key="7">
    <source>
        <dbReference type="PROSITE" id="PS50850"/>
    </source>
</evidence>
<dbReference type="InterPro" id="IPR020846">
    <property type="entry name" value="MFS_dom"/>
</dbReference>
<evidence type="ECO:0000313" key="9">
    <source>
        <dbReference type="Proteomes" id="UP000001294"/>
    </source>
</evidence>
<dbReference type="PhylomeDB" id="B6Q725"/>
<dbReference type="EMBL" id="DS995899">
    <property type="protein sequence ID" value="EEA28690.1"/>
    <property type="molecule type" value="Genomic_DNA"/>
</dbReference>
<comment type="subcellular location">
    <subcellularLocation>
        <location evidence="1">Membrane</location>
        <topology evidence="1">Multi-pass membrane protein</topology>
    </subcellularLocation>
</comment>
<dbReference type="PANTHER" id="PTHR23504">
    <property type="entry name" value="MAJOR FACILITATOR SUPERFAMILY DOMAIN-CONTAINING PROTEIN 10"/>
    <property type="match status" value="1"/>
</dbReference>
<sequence>MANIRDRNIAPQNGAVDETTPLITSGNALESDLVENGDIEVQNPDSKESEKLPMAQIMLLCFARIAEPIAFFSIFPFMSQMIEDAAGVAESEVGFYSGLIESIFSFTQMLLMIPWGRAADKFGRKPVLVVSMAGMSASCALFGMSRTIWQMIIYRSIAGIFSGTIVAVRASISENSTPKTQARAFGYFAFSNNLGILLGPLIGGPLSRPADQYPSVFGGVQFLKDYPYALPTLTTGAIGATSCIVSILFVKETLKKPTQGDVNGSSPKAMTTTEIMKASGVSRVLFVYTFTMLLALSYTAIVPVFYFTSVELGGYGFSELQISIFIGVGGLAQAIWLLFIFPRLQQRTGTGGILRLCASVWPFWFAATPVGNYLLRLKLDTAFWAFAPLLLVVGSSVAMAFTACQLAINDVSPSPETLGTVNAISLTLNSALRSVAPALFASLFATGVKKQIFYGYLAWIILVVLAIGYRRSLRWLPARAEGKINNSPTTAEGFDDSEE</sequence>
<feature type="transmembrane region" description="Helical" evidence="6">
    <location>
        <begin position="152"/>
        <end position="172"/>
    </location>
</feature>
<dbReference type="InterPro" id="IPR001958">
    <property type="entry name" value="Tet-R_TetA/multi-R_MdtG-like"/>
</dbReference>
<dbReference type="SUPFAM" id="SSF103473">
    <property type="entry name" value="MFS general substrate transporter"/>
    <property type="match status" value="1"/>
</dbReference>
<reference evidence="9" key="1">
    <citation type="journal article" date="2015" name="Genome Announc.">
        <title>Genome sequence of the AIDS-associated pathogen Penicillium marneffei (ATCC18224) and its near taxonomic relative Talaromyces stipitatus (ATCC10500).</title>
        <authorList>
            <person name="Nierman W.C."/>
            <person name="Fedorova-Abrams N.D."/>
            <person name="Andrianopoulos A."/>
        </authorList>
    </citation>
    <scope>NUCLEOTIDE SEQUENCE [LARGE SCALE GENOMIC DNA]</scope>
    <source>
        <strain evidence="9">ATCC 18224 / CBS 334.59 / QM 7333</strain>
    </source>
</reference>
<feature type="transmembrane region" description="Helical" evidence="6">
    <location>
        <begin position="95"/>
        <end position="115"/>
    </location>
</feature>
<dbReference type="PANTHER" id="PTHR23504:SF3">
    <property type="entry name" value="MAJOR FACILITATOR SUPERFAMILY (MFS) PROFILE DOMAIN-CONTAINING PROTEIN"/>
    <property type="match status" value="1"/>
</dbReference>
<evidence type="ECO:0000256" key="6">
    <source>
        <dbReference type="SAM" id="Phobius"/>
    </source>
</evidence>
<evidence type="ECO:0000256" key="5">
    <source>
        <dbReference type="ARBA" id="ARBA00023136"/>
    </source>
</evidence>
<keyword evidence="9" id="KW-1185">Reference proteome</keyword>
<dbReference type="Proteomes" id="UP000001294">
    <property type="component" value="Unassembled WGS sequence"/>
</dbReference>
<dbReference type="HOGENOM" id="CLU_001265_54_6_1"/>
<proteinExistence type="predicted"/>
<evidence type="ECO:0000256" key="2">
    <source>
        <dbReference type="ARBA" id="ARBA00022448"/>
    </source>
</evidence>
<dbReference type="AlphaFoldDB" id="B6Q725"/>
<dbReference type="CDD" id="cd17330">
    <property type="entry name" value="MFS_SLC46_TetA_like"/>
    <property type="match status" value="1"/>
</dbReference>
<dbReference type="Gene3D" id="1.20.1250.20">
    <property type="entry name" value="MFS general substrate transporter like domains"/>
    <property type="match status" value="1"/>
</dbReference>
<evidence type="ECO:0000256" key="3">
    <source>
        <dbReference type="ARBA" id="ARBA00022692"/>
    </source>
</evidence>
<keyword evidence="4 6" id="KW-1133">Transmembrane helix</keyword>
<evidence type="ECO:0000256" key="1">
    <source>
        <dbReference type="ARBA" id="ARBA00004141"/>
    </source>
</evidence>
<protein>
    <recommendedName>
        <fullName evidence="7">Major facilitator superfamily (MFS) profile domain-containing protein</fullName>
    </recommendedName>
</protein>
<keyword evidence="3 6" id="KW-0812">Transmembrane</keyword>
<dbReference type="OrthoDB" id="419616at2759"/>
<dbReference type="PROSITE" id="PS50850">
    <property type="entry name" value="MFS"/>
    <property type="match status" value="1"/>
</dbReference>
<feature type="transmembrane region" description="Helical" evidence="6">
    <location>
        <begin position="320"/>
        <end position="341"/>
    </location>
</feature>
<feature type="transmembrane region" description="Helical" evidence="6">
    <location>
        <begin position="381"/>
        <end position="408"/>
    </location>
</feature>
<feature type="domain" description="Major facilitator superfamily (MFS) profile" evidence="7">
    <location>
        <begin position="56"/>
        <end position="475"/>
    </location>
</feature>
<dbReference type="VEuPathDB" id="FungiDB:PMAA_034880"/>
<feature type="transmembrane region" description="Helical" evidence="6">
    <location>
        <begin position="226"/>
        <end position="250"/>
    </location>
</feature>
<evidence type="ECO:0000256" key="4">
    <source>
        <dbReference type="ARBA" id="ARBA00022989"/>
    </source>
</evidence>
<organism evidence="8 9">
    <name type="scientific">Talaromyces marneffei (strain ATCC 18224 / CBS 334.59 / QM 7333)</name>
    <name type="common">Penicillium marneffei</name>
    <dbReference type="NCBI Taxonomy" id="441960"/>
    <lineage>
        <taxon>Eukaryota</taxon>
        <taxon>Fungi</taxon>
        <taxon>Dikarya</taxon>
        <taxon>Ascomycota</taxon>
        <taxon>Pezizomycotina</taxon>
        <taxon>Eurotiomycetes</taxon>
        <taxon>Eurotiomycetidae</taxon>
        <taxon>Eurotiales</taxon>
        <taxon>Trichocomaceae</taxon>
        <taxon>Talaromyces</taxon>
        <taxon>Talaromyces sect. Talaromyces</taxon>
    </lineage>
</organism>
<dbReference type="InterPro" id="IPR036259">
    <property type="entry name" value="MFS_trans_sf"/>
</dbReference>
<feature type="transmembrane region" description="Helical" evidence="6">
    <location>
        <begin position="184"/>
        <end position="206"/>
    </location>
</feature>
<dbReference type="Pfam" id="PF07690">
    <property type="entry name" value="MFS_1"/>
    <property type="match status" value="1"/>
</dbReference>
<feature type="transmembrane region" description="Helical" evidence="6">
    <location>
        <begin position="127"/>
        <end position="146"/>
    </location>
</feature>
<keyword evidence="2" id="KW-0813">Transport</keyword>
<gene>
    <name evidence="8" type="ORF">PMAA_034880</name>
</gene>
<feature type="transmembrane region" description="Helical" evidence="6">
    <location>
        <begin position="57"/>
        <end position="75"/>
    </location>
</feature>